<name>A0A9X2WHV0_9GAMM</name>
<accession>A0A9X2WHV0</accession>
<evidence type="ECO:0000313" key="1">
    <source>
        <dbReference type="EMBL" id="MCT7360645.1"/>
    </source>
</evidence>
<reference evidence="1" key="2">
    <citation type="submission" date="2022-08" db="EMBL/GenBank/DDBJ databases">
        <authorList>
            <person name="Dong C."/>
        </authorList>
    </citation>
    <scope>NUCLEOTIDE SEQUENCE</scope>
    <source>
        <strain evidence="1">59MF3M-4</strain>
    </source>
</reference>
<comment type="caution">
    <text evidence="1">The sequence shown here is derived from an EMBL/GenBank/DDBJ whole genome shotgun (WGS) entry which is preliminary data.</text>
</comment>
<gene>
    <name evidence="1" type="ORF">NYR02_16615</name>
</gene>
<reference evidence="1" key="1">
    <citation type="journal article" date="2022" name="Front. Microbiol.">
        <title>Genome-based taxonomic rearrangement of Oceanobacter-related bacteria including the description of Thalassolituus hydrocarbonoclasticus sp. nov. and Thalassolituus pacificus sp. nov. and emended description of the genus Thalassolituus.</title>
        <authorList>
            <person name="Dong C."/>
            <person name="Wei L."/>
            <person name="Wang J."/>
            <person name="Lai Q."/>
            <person name="Huang Z."/>
            <person name="Shao Z."/>
        </authorList>
    </citation>
    <scope>NUCLEOTIDE SEQUENCE</scope>
    <source>
        <strain evidence="1">59MF3M-4</strain>
    </source>
</reference>
<dbReference type="Proteomes" id="UP001147830">
    <property type="component" value="Unassembled WGS sequence"/>
</dbReference>
<proteinExistence type="predicted"/>
<dbReference type="AlphaFoldDB" id="A0A9X2WHV0"/>
<keyword evidence="2" id="KW-1185">Reference proteome</keyword>
<dbReference type="RefSeq" id="WP_260977474.1">
    <property type="nucleotide sequence ID" value="NZ_JAOANI010000028.1"/>
</dbReference>
<sequence length="326" mass="37095">MTTPMHRKKTVRWVLLAALAAGFTLLLLQWRAPLTQVSADAANVASNDQQATSAQTPSSGHTLAEAPASLRERLHQSLLRGAQQASAEQLTQALNTLRWTDSEWQADPAAGLQRLQQRCQQQLSRAFERNADDSDIQQLCEQQLLLSLAESQGLTLEQASRFIAISQENPQPLKQFQQRSPLSDFDNPLQFFEQYWASQDALYGTNISHKVFGAQRDGMRFNQRFQDFLAQAKNLPLKDRLTWYEQQQQQFASQHGQPLSVLSSDAIDHVNRLISLYEAGDSANADDKLQQRYQLRRQYLSETSAERWRKREERQLNESGALAELN</sequence>
<organism evidence="1 2">
    <name type="scientific">Thalassolituus pacificus</name>
    <dbReference type="NCBI Taxonomy" id="2975440"/>
    <lineage>
        <taxon>Bacteria</taxon>
        <taxon>Pseudomonadati</taxon>
        <taxon>Pseudomonadota</taxon>
        <taxon>Gammaproteobacteria</taxon>
        <taxon>Oceanospirillales</taxon>
        <taxon>Oceanospirillaceae</taxon>
        <taxon>Thalassolituus</taxon>
    </lineage>
</organism>
<protein>
    <submittedName>
        <fullName evidence="1">Uncharacterized protein</fullName>
    </submittedName>
</protein>
<dbReference type="EMBL" id="JAOANI010000028">
    <property type="protein sequence ID" value="MCT7360645.1"/>
    <property type="molecule type" value="Genomic_DNA"/>
</dbReference>
<evidence type="ECO:0000313" key="2">
    <source>
        <dbReference type="Proteomes" id="UP001147830"/>
    </source>
</evidence>